<dbReference type="InterPro" id="IPR034139">
    <property type="entry name" value="TOPRIM_OLD"/>
</dbReference>
<dbReference type="PANTHER" id="PTHR43581">
    <property type="entry name" value="ATP/GTP PHOSPHATASE"/>
    <property type="match status" value="1"/>
</dbReference>
<keyword evidence="3" id="KW-1185">Reference proteome</keyword>
<dbReference type="AlphaFoldDB" id="A0A1H6ZSE6"/>
<feature type="domain" description="AAA+ ATPase" evidence="1">
    <location>
        <begin position="22"/>
        <end position="389"/>
    </location>
</feature>
<accession>A0A1H6ZSE6</accession>
<dbReference type="SMART" id="SM00382">
    <property type="entry name" value="AAA"/>
    <property type="match status" value="1"/>
</dbReference>
<dbReference type="SUPFAM" id="SSF52540">
    <property type="entry name" value="P-loop containing nucleoside triphosphate hydrolases"/>
    <property type="match status" value="1"/>
</dbReference>
<dbReference type="PANTHER" id="PTHR43581:SF2">
    <property type="entry name" value="EXCINUCLEASE ATPASE SUBUNIT"/>
    <property type="match status" value="1"/>
</dbReference>
<dbReference type="InterPro" id="IPR003593">
    <property type="entry name" value="AAA+_ATPase"/>
</dbReference>
<dbReference type="EMBL" id="FNYV01000005">
    <property type="protein sequence ID" value="SEJ51695.1"/>
    <property type="molecule type" value="Genomic_DNA"/>
</dbReference>
<dbReference type="CDD" id="cd00267">
    <property type="entry name" value="ABC_ATPase"/>
    <property type="match status" value="1"/>
</dbReference>
<dbReference type="STRING" id="1144548.SAMN05443287_10547"/>
<dbReference type="GO" id="GO:0004519">
    <property type="term" value="F:endonuclease activity"/>
    <property type="evidence" value="ECO:0007669"/>
    <property type="project" value="UniProtKB-KW"/>
</dbReference>
<organism evidence="2 3">
    <name type="scientific">Micromonospora phaseoli</name>
    <dbReference type="NCBI Taxonomy" id="1144548"/>
    <lineage>
        <taxon>Bacteria</taxon>
        <taxon>Bacillati</taxon>
        <taxon>Actinomycetota</taxon>
        <taxon>Actinomycetes</taxon>
        <taxon>Micromonosporales</taxon>
        <taxon>Micromonosporaceae</taxon>
        <taxon>Micromonospora</taxon>
    </lineage>
</organism>
<protein>
    <submittedName>
        <fullName evidence="2">Predicted ATP-dependent endonuclease of the OLD family, contains P-loop ATPase and TOPRIM domains</fullName>
    </submittedName>
</protein>
<evidence type="ECO:0000313" key="2">
    <source>
        <dbReference type="EMBL" id="SEJ51695.1"/>
    </source>
</evidence>
<reference evidence="3" key="1">
    <citation type="submission" date="2016-10" db="EMBL/GenBank/DDBJ databases">
        <authorList>
            <person name="Varghese N."/>
            <person name="Submissions S."/>
        </authorList>
    </citation>
    <scope>NUCLEOTIDE SEQUENCE [LARGE SCALE GENOMIC DNA]</scope>
    <source>
        <strain evidence="3">CGMCC 4.7038</strain>
    </source>
</reference>
<evidence type="ECO:0000259" key="1">
    <source>
        <dbReference type="SMART" id="SM00382"/>
    </source>
</evidence>
<sequence>MQLVSISVCGFRSLQDVGPIPVRRPTILTGPNDSGKSATIGALAFLLGAHPLTDEDRTFATASGGDGTAGREVDDHDLVERVETTWVEGEFRLSKKEEVDLALPGTVRMRRIRDQESGVRLELLVDAPEDENLRNLEARPLADLKRIAGGFGVTATADARSRSSWVTALDQYAATRPRTQAWISASKQVRAALPKFLLFGDAESAEAAIKAALNSRYRSHLEDEDLKQRVRDLETELGRRVREDAQGLVEHIQQRCPDLVRVDVEPDVSFTSGLRSTKLLLARTNGETVSLGTVGAGRNRRISLAVWEWASELLRRDAESHPSPDDQQHVVLAYDEPDTHLDYLQQRRVMALIREQCSVPGVSMVIATHSMNLIDGAAIEDIVHLRLEGERTRINRLLSDLDNDANGQYLADIAIALGLRNTVLLHERCFVGVEGVTEQLSFPLLFRLSTGRPVHAAGIVIVGCHNNEGALKFVGYLARSGRQVMLVIDADSRKNNKIFSDANLAKEGIDIVNHVRFVGTPDKEFEFIFTNEQWCDVANLAWPRNDGEPWEPEAVESLRAGKFSTLLLNLFKEGSDSGPLSKASMMYEMARSLKAAAEVPAELRDAFLQLEKLAALDS</sequence>
<keyword evidence="2" id="KW-0540">Nuclease</keyword>
<dbReference type="InterPro" id="IPR027417">
    <property type="entry name" value="P-loop_NTPase"/>
</dbReference>
<dbReference type="InterPro" id="IPR051396">
    <property type="entry name" value="Bact_Antivir_Def_Nuclease"/>
</dbReference>
<keyword evidence="2" id="KW-0255">Endonuclease</keyword>
<dbReference type="Gene3D" id="3.40.50.300">
    <property type="entry name" value="P-loop containing nucleotide triphosphate hydrolases"/>
    <property type="match status" value="1"/>
</dbReference>
<proteinExistence type="predicted"/>
<keyword evidence="2" id="KW-0378">Hydrolase</keyword>
<evidence type="ECO:0000313" key="3">
    <source>
        <dbReference type="Proteomes" id="UP000198707"/>
    </source>
</evidence>
<name>A0A1H6ZSE6_9ACTN</name>
<dbReference type="Pfam" id="PF20469">
    <property type="entry name" value="OLD-like_TOPRIM"/>
    <property type="match status" value="1"/>
</dbReference>
<gene>
    <name evidence="2" type="ORF">SAMN05443287_10547</name>
</gene>
<dbReference type="Proteomes" id="UP000198707">
    <property type="component" value="Unassembled WGS sequence"/>
</dbReference>